<dbReference type="OMA" id="RNMQMPN"/>
<proteinExistence type="predicted"/>
<dbReference type="OrthoDB" id="2349272at2759"/>
<dbReference type="AlphaFoldDB" id="A0A137PCM8"/>
<name>A0A137PCM8_CONC2</name>
<accession>A0A137PCM8</accession>
<dbReference type="EMBL" id="KQ964448">
    <property type="protein sequence ID" value="KXN72701.1"/>
    <property type="molecule type" value="Genomic_DNA"/>
</dbReference>
<keyword evidence="2" id="KW-1185">Reference proteome</keyword>
<organism evidence="1 2">
    <name type="scientific">Conidiobolus coronatus (strain ATCC 28846 / CBS 209.66 / NRRL 28638)</name>
    <name type="common">Delacroixia coronata</name>
    <dbReference type="NCBI Taxonomy" id="796925"/>
    <lineage>
        <taxon>Eukaryota</taxon>
        <taxon>Fungi</taxon>
        <taxon>Fungi incertae sedis</taxon>
        <taxon>Zoopagomycota</taxon>
        <taxon>Entomophthoromycotina</taxon>
        <taxon>Entomophthoromycetes</taxon>
        <taxon>Entomophthorales</taxon>
        <taxon>Ancylistaceae</taxon>
        <taxon>Conidiobolus</taxon>
    </lineage>
</organism>
<sequence>MLIPRATAGLSLSQLSQIINPCGQPNTIAPNENISCDKALPHIQSAIQQFGLTSPEAQAMYLSTMAFESGKLTYVKNHYPGRPGQGTYSMMMPNNLFLFVKDNLNLFSGTQVAGLVSGSYDDSNDSSKSALLNTLVDPEYAFLPGAWWITKGATLANGCSIDMNSSPSIDQASSFMSQCIGVDPQGERIQAYSAALAALKNQ</sequence>
<reference evidence="1 2" key="1">
    <citation type="journal article" date="2015" name="Genome Biol. Evol.">
        <title>Phylogenomic analyses indicate that early fungi evolved digesting cell walls of algal ancestors of land plants.</title>
        <authorList>
            <person name="Chang Y."/>
            <person name="Wang S."/>
            <person name="Sekimoto S."/>
            <person name="Aerts A.L."/>
            <person name="Choi C."/>
            <person name="Clum A."/>
            <person name="LaButti K.M."/>
            <person name="Lindquist E.A."/>
            <person name="Yee Ngan C."/>
            <person name="Ohm R.A."/>
            <person name="Salamov A.A."/>
            <person name="Grigoriev I.V."/>
            <person name="Spatafora J.W."/>
            <person name="Berbee M.L."/>
        </authorList>
    </citation>
    <scope>NUCLEOTIDE SEQUENCE [LARGE SCALE GENOMIC DNA]</scope>
    <source>
        <strain evidence="1 2">NRRL 28638</strain>
    </source>
</reference>
<evidence type="ECO:0000313" key="1">
    <source>
        <dbReference type="EMBL" id="KXN72701.1"/>
    </source>
</evidence>
<evidence type="ECO:0000313" key="2">
    <source>
        <dbReference type="Proteomes" id="UP000070444"/>
    </source>
</evidence>
<dbReference type="Proteomes" id="UP000070444">
    <property type="component" value="Unassembled WGS sequence"/>
</dbReference>
<protein>
    <submittedName>
        <fullName evidence="1">Uncharacterized protein</fullName>
    </submittedName>
</protein>
<gene>
    <name evidence="1" type="ORF">CONCODRAFT_168426</name>
</gene>